<organism evidence="2 3">
    <name type="scientific">Ruoffia tabacinasalis</name>
    <dbReference type="NCBI Taxonomy" id="87458"/>
    <lineage>
        <taxon>Bacteria</taxon>
        <taxon>Bacillati</taxon>
        <taxon>Bacillota</taxon>
        <taxon>Bacilli</taxon>
        <taxon>Lactobacillales</taxon>
        <taxon>Aerococcaceae</taxon>
        <taxon>Ruoffia</taxon>
    </lineage>
</organism>
<gene>
    <name evidence="2" type="ORF">FEZ33_03835</name>
</gene>
<dbReference type="OrthoDB" id="9810153at2"/>
<proteinExistence type="predicted"/>
<dbReference type="InterPro" id="IPR009343">
    <property type="entry name" value="DUF1002"/>
</dbReference>
<reference evidence="2 3" key="1">
    <citation type="submission" date="2019-05" db="EMBL/GenBank/DDBJ databases">
        <title>The metagenome of a microbial culture collection derived from dairy environment covers the genomic content of the human microbiome.</title>
        <authorList>
            <person name="Roder T."/>
            <person name="Wuthrich D."/>
            <person name="Sattari Z."/>
            <person name="Von Ah U."/>
            <person name="Bar C."/>
            <person name="Ronchi F."/>
            <person name="Macpherson A.J."/>
            <person name="Ganal-Vonarburg S.C."/>
            <person name="Bruggmann R."/>
            <person name="Vergeres G."/>
        </authorList>
    </citation>
    <scope>NUCLEOTIDE SEQUENCE [LARGE SCALE GENOMIC DNA]</scope>
    <source>
        <strain evidence="2 3">FAM 24227</strain>
    </source>
</reference>
<dbReference type="AlphaFoldDB" id="A0A5R9EIK1"/>
<feature type="region of interest" description="Disordered" evidence="1">
    <location>
        <begin position="512"/>
        <end position="582"/>
    </location>
</feature>
<comment type="caution">
    <text evidence="2">The sequence shown here is derived from an EMBL/GenBank/DDBJ whole genome shotgun (WGS) entry which is preliminary data.</text>
</comment>
<dbReference type="EMBL" id="VBSP01000008">
    <property type="protein sequence ID" value="TLQ48791.1"/>
    <property type="molecule type" value="Genomic_DNA"/>
</dbReference>
<dbReference type="Proteomes" id="UP000306420">
    <property type="component" value="Unassembled WGS sequence"/>
</dbReference>
<protein>
    <submittedName>
        <fullName evidence="2">DUF1002 domain-containing protein</fullName>
    </submittedName>
</protein>
<evidence type="ECO:0000256" key="1">
    <source>
        <dbReference type="SAM" id="MobiDB-lite"/>
    </source>
</evidence>
<sequence length="582" mass="63458">MKKRLLLSAMIALVGAPLTQPVLNFNTDGIQHVQAQELQLVALGGSLDQNQAQQTLQLLGANAVDSSNIIYVDGTMINQYLQDGSGPGTVVYSSAYIQGMNEGYGVQVQIVTQQNITGVSATTYQNAAITAGARNAQIRIATVSPVTGEGALAGVYALLEQQGVALNPEDVQVAQNEISLVNEIIESEGATISDSQVNQMISEIKQEIVNTNINAENSDVNVDNSEETNTNINNIVNNITNNYGVSDEELQLALEQFAQEFAKTEAAQSEDTIGQLEQSIQEDWTDVLAGLEGSVPAEELLSAERVDFSDTETYHPILQAFSDELYRVIEAGEVVDRVYSDTFIFEAMSPDLTSEEKSALNHLRTVMYQYAANQDEFIASGEYQPGFTSIKENWTNKLNAFEGLKASDPVQAEIISCLAIATGRAPQVYNYVNPTQEGTVISLENMWDNPAGNQADFTMYSFDVATDEMSELDVVTNEMVPLQAAYDFNAIYGVSVENLYQSQVEIPADYTLPGYVPEESEVEETSSEEETSEDEVSSEESLSEDVPSEEVPVEEEPGEDLSESEATETEEQSVEELTDPVE</sequence>
<dbReference type="Pfam" id="PF06207">
    <property type="entry name" value="DUF1002"/>
    <property type="match status" value="1"/>
</dbReference>
<accession>A0A5R9EIK1</accession>
<dbReference type="RefSeq" id="WP_138404079.1">
    <property type="nucleotide sequence ID" value="NZ_VBSP01000008.1"/>
</dbReference>
<feature type="compositionally biased region" description="Acidic residues" evidence="1">
    <location>
        <begin position="518"/>
        <end position="582"/>
    </location>
</feature>
<name>A0A5R9EIK1_9LACT</name>
<evidence type="ECO:0000313" key="2">
    <source>
        <dbReference type="EMBL" id="TLQ48791.1"/>
    </source>
</evidence>
<evidence type="ECO:0000313" key="3">
    <source>
        <dbReference type="Proteomes" id="UP000306420"/>
    </source>
</evidence>